<name>A0A8S3ZKH8_9EUPU</name>
<accession>A0A8S3ZKH8</accession>
<keyword evidence="2" id="KW-1185">Reference proteome</keyword>
<gene>
    <name evidence="1" type="ORF">CUNI_LOCUS15605</name>
</gene>
<dbReference type="Proteomes" id="UP000678393">
    <property type="component" value="Unassembled WGS sequence"/>
</dbReference>
<evidence type="ECO:0000313" key="2">
    <source>
        <dbReference type="Proteomes" id="UP000678393"/>
    </source>
</evidence>
<feature type="non-terminal residue" evidence="1">
    <location>
        <position position="99"/>
    </location>
</feature>
<reference evidence="1" key="1">
    <citation type="submission" date="2021-04" db="EMBL/GenBank/DDBJ databases">
        <authorList>
            <consortium name="Molecular Ecology Group"/>
        </authorList>
    </citation>
    <scope>NUCLEOTIDE SEQUENCE</scope>
</reference>
<dbReference type="AlphaFoldDB" id="A0A8S3ZKH8"/>
<comment type="caution">
    <text evidence="1">The sequence shown here is derived from an EMBL/GenBank/DDBJ whole genome shotgun (WGS) entry which is preliminary data.</text>
</comment>
<organism evidence="1 2">
    <name type="scientific">Candidula unifasciata</name>
    <dbReference type="NCBI Taxonomy" id="100452"/>
    <lineage>
        <taxon>Eukaryota</taxon>
        <taxon>Metazoa</taxon>
        <taxon>Spiralia</taxon>
        <taxon>Lophotrochozoa</taxon>
        <taxon>Mollusca</taxon>
        <taxon>Gastropoda</taxon>
        <taxon>Heterobranchia</taxon>
        <taxon>Euthyneura</taxon>
        <taxon>Panpulmonata</taxon>
        <taxon>Eupulmonata</taxon>
        <taxon>Stylommatophora</taxon>
        <taxon>Helicina</taxon>
        <taxon>Helicoidea</taxon>
        <taxon>Geomitridae</taxon>
        <taxon>Candidula</taxon>
    </lineage>
</organism>
<dbReference type="EMBL" id="CAJHNH020003814">
    <property type="protein sequence ID" value="CAG5130047.1"/>
    <property type="molecule type" value="Genomic_DNA"/>
</dbReference>
<proteinExistence type="predicted"/>
<evidence type="ECO:0000313" key="1">
    <source>
        <dbReference type="EMBL" id="CAG5130047.1"/>
    </source>
</evidence>
<protein>
    <submittedName>
        <fullName evidence="1">Uncharacterized protein</fullName>
    </submittedName>
</protein>
<sequence>HHQTFVSCLDHLLQNCPNAETVYTQLLHQGRETFGILCAEFKCPKEVEDEEEDTVSYCMKEFYSVEPSTAKYCQKLQQVPECIHDVRFSVSTITKSIQT</sequence>